<dbReference type="PANTHER" id="PTHR30385:SF4">
    <property type="entry name" value="RNA POLYMERASE SIGMA-E FACTOR"/>
    <property type="match status" value="1"/>
</dbReference>
<gene>
    <name evidence="8" type="ORF">SA2016_2831</name>
</gene>
<dbReference type="InterPro" id="IPR013325">
    <property type="entry name" value="RNA_pol_sigma_r2"/>
</dbReference>
<dbReference type="GO" id="GO:0006352">
    <property type="term" value="P:DNA-templated transcription initiation"/>
    <property type="evidence" value="ECO:0007669"/>
    <property type="project" value="InterPro"/>
</dbReference>
<protein>
    <submittedName>
        <fullName evidence="8">RNA polymerase, sigma 28 subunit, FliA/WhiG family</fullName>
    </submittedName>
</protein>
<evidence type="ECO:0000256" key="2">
    <source>
        <dbReference type="ARBA" id="ARBA00023082"/>
    </source>
</evidence>
<dbReference type="InterPro" id="IPR007627">
    <property type="entry name" value="RNA_pol_sigma70_r2"/>
</dbReference>
<evidence type="ECO:0000256" key="4">
    <source>
        <dbReference type="ARBA" id="ARBA00023163"/>
    </source>
</evidence>
<accession>A0A127A315</accession>
<dbReference type="Pfam" id="PF04539">
    <property type="entry name" value="Sigma70_r3"/>
    <property type="match status" value="1"/>
</dbReference>
<dbReference type="Pfam" id="PF04545">
    <property type="entry name" value="Sigma70_r4"/>
    <property type="match status" value="1"/>
</dbReference>
<proteinExistence type="predicted"/>
<dbReference type="EMBL" id="CP014518">
    <property type="protein sequence ID" value="AMM33496.1"/>
    <property type="molecule type" value="Genomic_DNA"/>
</dbReference>
<reference evidence="8 9" key="1">
    <citation type="submission" date="2016-02" db="EMBL/GenBank/DDBJ databases">
        <title>Complete genome of Sinomonas atrocyanea KCTC 3377.</title>
        <authorList>
            <person name="Kim K.M."/>
        </authorList>
    </citation>
    <scope>NUCLEOTIDE SEQUENCE [LARGE SCALE GENOMIC DNA]</scope>
    <source>
        <strain evidence="8 9">KCTC 3377</strain>
    </source>
</reference>
<dbReference type="InterPro" id="IPR036388">
    <property type="entry name" value="WH-like_DNA-bd_sf"/>
</dbReference>
<keyword evidence="1" id="KW-0805">Transcription regulation</keyword>
<feature type="domain" description="RNA polymerase sigma-70 region 3" evidence="5">
    <location>
        <begin position="85"/>
        <end position="129"/>
    </location>
</feature>
<dbReference type="Gene3D" id="1.10.10.10">
    <property type="entry name" value="Winged helix-like DNA-binding domain superfamily/Winged helix DNA-binding domain"/>
    <property type="match status" value="2"/>
</dbReference>
<dbReference type="AlphaFoldDB" id="A0A127A315"/>
<evidence type="ECO:0000256" key="3">
    <source>
        <dbReference type="ARBA" id="ARBA00023125"/>
    </source>
</evidence>
<keyword evidence="4" id="KW-0804">Transcription</keyword>
<dbReference type="PATRIC" id="fig|37927.3.peg.2907"/>
<dbReference type="GO" id="GO:0016987">
    <property type="term" value="F:sigma factor activity"/>
    <property type="evidence" value="ECO:0007669"/>
    <property type="project" value="UniProtKB-KW"/>
</dbReference>
<sequence length="233" mass="25782">MNPAHLALEHLAVADAVAARHRYPGHDPEDLRQVARMGLVMAANRYEESHGSGFAAYAVPTITGVIKHHIRDTSWAVRPPRQVQELRLEVNAARRRLSQELGHEPTDAELARETGTSAERVAEAQSANAALSAVPIQPVDPDDGQPAHAWSVLSTVEEGYEQVETREVLRSLLAGLTAQEQRLLVLRFVDEMSQSEIATVIGVSQMQVSRLLRRVLDRVRRRAAEEAFREAIA</sequence>
<evidence type="ECO:0000259" key="7">
    <source>
        <dbReference type="Pfam" id="PF04545"/>
    </source>
</evidence>
<keyword evidence="9" id="KW-1185">Reference proteome</keyword>
<dbReference type="SUPFAM" id="SSF88659">
    <property type="entry name" value="Sigma3 and sigma4 domains of RNA polymerase sigma factors"/>
    <property type="match status" value="2"/>
</dbReference>
<dbReference type="KEGG" id="satk:SA2016_2831"/>
<dbReference type="Proteomes" id="UP000070134">
    <property type="component" value="Chromosome"/>
</dbReference>
<dbReference type="Pfam" id="PF04542">
    <property type="entry name" value="Sigma70_r2"/>
    <property type="match status" value="1"/>
</dbReference>
<dbReference type="InterPro" id="IPR007624">
    <property type="entry name" value="RNA_pol_sigma70_r3"/>
</dbReference>
<dbReference type="InterPro" id="IPR014284">
    <property type="entry name" value="RNA_pol_sigma-70_dom"/>
</dbReference>
<dbReference type="SUPFAM" id="SSF88946">
    <property type="entry name" value="Sigma2 domain of RNA polymerase sigma factors"/>
    <property type="match status" value="1"/>
</dbReference>
<organism evidence="8 9">
    <name type="scientific">Sinomonas atrocyanea</name>
    <dbReference type="NCBI Taxonomy" id="37927"/>
    <lineage>
        <taxon>Bacteria</taxon>
        <taxon>Bacillati</taxon>
        <taxon>Actinomycetota</taxon>
        <taxon>Actinomycetes</taxon>
        <taxon>Micrococcales</taxon>
        <taxon>Micrococcaceae</taxon>
        <taxon>Sinomonas</taxon>
    </lineage>
</organism>
<feature type="domain" description="RNA polymerase sigma-70 region 4" evidence="7">
    <location>
        <begin position="172"/>
        <end position="220"/>
    </location>
</feature>
<evidence type="ECO:0000259" key="6">
    <source>
        <dbReference type="Pfam" id="PF04542"/>
    </source>
</evidence>
<keyword evidence="2" id="KW-0731">Sigma factor</keyword>
<feature type="domain" description="RNA polymerase sigma-70 region 2" evidence="6">
    <location>
        <begin position="10"/>
        <end position="75"/>
    </location>
</feature>
<name>A0A127A315_9MICC</name>
<dbReference type="PANTHER" id="PTHR30385">
    <property type="entry name" value="SIGMA FACTOR F FLAGELLAR"/>
    <property type="match status" value="1"/>
</dbReference>
<dbReference type="STRING" id="37927.SA2016_2831"/>
<evidence type="ECO:0000259" key="5">
    <source>
        <dbReference type="Pfam" id="PF04539"/>
    </source>
</evidence>
<keyword evidence="3" id="KW-0238">DNA-binding</keyword>
<dbReference type="NCBIfam" id="TIGR02937">
    <property type="entry name" value="sigma70-ECF"/>
    <property type="match status" value="1"/>
</dbReference>
<dbReference type="RefSeq" id="WP_066499187.1">
    <property type="nucleotide sequence ID" value="NZ_BJMO01000005.1"/>
</dbReference>
<dbReference type="Gene3D" id="1.20.120.1810">
    <property type="match status" value="1"/>
</dbReference>
<evidence type="ECO:0000256" key="1">
    <source>
        <dbReference type="ARBA" id="ARBA00023015"/>
    </source>
</evidence>
<evidence type="ECO:0000313" key="9">
    <source>
        <dbReference type="Proteomes" id="UP000070134"/>
    </source>
</evidence>
<dbReference type="InterPro" id="IPR013324">
    <property type="entry name" value="RNA_pol_sigma_r3/r4-like"/>
</dbReference>
<dbReference type="CDD" id="cd06171">
    <property type="entry name" value="Sigma70_r4"/>
    <property type="match status" value="1"/>
</dbReference>
<evidence type="ECO:0000313" key="8">
    <source>
        <dbReference type="EMBL" id="AMM33496.1"/>
    </source>
</evidence>
<dbReference type="GO" id="GO:0003677">
    <property type="term" value="F:DNA binding"/>
    <property type="evidence" value="ECO:0007669"/>
    <property type="project" value="UniProtKB-KW"/>
</dbReference>
<dbReference type="InterPro" id="IPR007630">
    <property type="entry name" value="RNA_pol_sigma70_r4"/>
</dbReference>